<evidence type="ECO:0000313" key="3">
    <source>
        <dbReference type="Proteomes" id="UP001055039"/>
    </source>
</evidence>
<reference evidence="2" key="2">
    <citation type="submission" date="2021-08" db="EMBL/GenBank/DDBJ databases">
        <authorList>
            <person name="Tani A."/>
            <person name="Ola A."/>
            <person name="Ogura Y."/>
            <person name="Katsura K."/>
            <person name="Hayashi T."/>
        </authorList>
    </citation>
    <scope>NUCLEOTIDE SEQUENCE</scope>
    <source>
        <strain evidence="2">NBRC 15686</strain>
    </source>
</reference>
<proteinExistence type="predicted"/>
<evidence type="ECO:0000313" key="2">
    <source>
        <dbReference type="EMBL" id="GJE66665.1"/>
    </source>
</evidence>
<keyword evidence="3" id="KW-1185">Reference proteome</keyword>
<comment type="caution">
    <text evidence="2">The sequence shown here is derived from an EMBL/GenBank/DDBJ whole genome shotgun (WGS) entry which is preliminary data.</text>
</comment>
<keyword evidence="1" id="KW-0812">Transmembrane</keyword>
<dbReference type="EMBL" id="BPRC01000016">
    <property type="protein sequence ID" value="GJE66665.1"/>
    <property type="molecule type" value="Genomic_DNA"/>
</dbReference>
<gene>
    <name evidence="2" type="ORF">LNAOJCKE_3885</name>
</gene>
<feature type="transmembrane region" description="Helical" evidence="1">
    <location>
        <begin position="68"/>
        <end position="88"/>
    </location>
</feature>
<feature type="transmembrane region" description="Helical" evidence="1">
    <location>
        <begin position="14"/>
        <end position="32"/>
    </location>
</feature>
<feature type="transmembrane region" description="Helical" evidence="1">
    <location>
        <begin position="44"/>
        <end position="62"/>
    </location>
</feature>
<evidence type="ECO:0000256" key="1">
    <source>
        <dbReference type="SAM" id="Phobius"/>
    </source>
</evidence>
<dbReference type="Proteomes" id="UP001055039">
    <property type="component" value="Unassembled WGS sequence"/>
</dbReference>
<keyword evidence="1" id="KW-1133">Transmembrane helix</keyword>
<dbReference type="RefSeq" id="WP_238226530.1">
    <property type="nucleotide sequence ID" value="NZ_BAAADH010000022.1"/>
</dbReference>
<organism evidence="2 3">
    <name type="scientific">Methylorubrum aminovorans</name>
    <dbReference type="NCBI Taxonomy" id="269069"/>
    <lineage>
        <taxon>Bacteria</taxon>
        <taxon>Pseudomonadati</taxon>
        <taxon>Pseudomonadota</taxon>
        <taxon>Alphaproteobacteria</taxon>
        <taxon>Hyphomicrobiales</taxon>
        <taxon>Methylobacteriaceae</taxon>
        <taxon>Methylorubrum</taxon>
    </lineage>
</organism>
<name>A0ABQ4ULK4_9HYPH</name>
<sequence>MAELLASLFVSGRIVDGILVLVALEALVLLGVRARWGRGPAPMALLSNLASGAALMLALRAALTGAAWPAIAAWLFVALAAHLAELVIRFREGPSAAQDCDKAAWNNRRWRTFGARPPMT</sequence>
<keyword evidence="1" id="KW-0472">Membrane</keyword>
<accession>A0ABQ4ULK4</accession>
<protein>
    <submittedName>
        <fullName evidence="2">Uncharacterized protein</fullName>
    </submittedName>
</protein>
<reference evidence="2" key="1">
    <citation type="journal article" date="2021" name="Front. Microbiol.">
        <title>Comprehensive Comparative Genomics and Phenotyping of Methylobacterium Species.</title>
        <authorList>
            <person name="Alessa O."/>
            <person name="Ogura Y."/>
            <person name="Fujitani Y."/>
            <person name="Takami H."/>
            <person name="Hayashi T."/>
            <person name="Sahin N."/>
            <person name="Tani A."/>
        </authorList>
    </citation>
    <scope>NUCLEOTIDE SEQUENCE</scope>
    <source>
        <strain evidence="2">NBRC 15686</strain>
    </source>
</reference>